<dbReference type="PATRIC" id="fig|880157.4.peg.52"/>
<reference evidence="1 2" key="1">
    <citation type="submission" date="2015-06" db="EMBL/GenBank/DDBJ databases">
        <title>Draft Whole-Genome Sequence of the Entomopathogenic Bacterium Xenorhabdus khoisanae.</title>
        <authorList>
            <person name="Naidoo S."/>
            <person name="Featherston J."/>
            <person name="Gray V.M."/>
        </authorList>
    </citation>
    <scope>NUCLEOTIDE SEQUENCE [LARGE SCALE GENOMIC DNA]</scope>
    <source>
        <strain evidence="1 2">MCB</strain>
    </source>
</reference>
<comment type="caution">
    <text evidence="1">The sequence shown here is derived from an EMBL/GenBank/DDBJ whole genome shotgun (WGS) entry which is preliminary data.</text>
</comment>
<dbReference type="AlphaFoldDB" id="A0A0J5FXJ5"/>
<keyword evidence="2" id="KW-1185">Reference proteome</keyword>
<evidence type="ECO:0000313" key="1">
    <source>
        <dbReference type="EMBL" id="KMJ46964.1"/>
    </source>
</evidence>
<gene>
    <name evidence="1" type="ORF">AB204_00240</name>
</gene>
<protein>
    <submittedName>
        <fullName evidence="1">Uncharacterized protein</fullName>
    </submittedName>
</protein>
<dbReference type="EMBL" id="LFCV01000002">
    <property type="protein sequence ID" value="KMJ46964.1"/>
    <property type="molecule type" value="Genomic_DNA"/>
</dbReference>
<evidence type="ECO:0000313" key="2">
    <source>
        <dbReference type="Proteomes" id="UP000036277"/>
    </source>
</evidence>
<sequence length="107" mass="12218">MLLLSVFVMAGCSTSRIPTDNLPSLNNNELCRALGENFIDGTELFKVMNEVFDRVGSIDIQECKTIANEVKLTEMSLRNMQWQNDINRMNTKSMEDAIKIMKSQNRL</sequence>
<name>A0A0J5FXJ5_9GAMM</name>
<dbReference type="Proteomes" id="UP000036277">
    <property type="component" value="Unassembled WGS sequence"/>
</dbReference>
<accession>A0A0J5FXJ5</accession>
<organism evidence="1 2">
    <name type="scientific">Xenorhabdus khoisanae</name>
    <dbReference type="NCBI Taxonomy" id="880157"/>
    <lineage>
        <taxon>Bacteria</taxon>
        <taxon>Pseudomonadati</taxon>
        <taxon>Pseudomonadota</taxon>
        <taxon>Gammaproteobacteria</taxon>
        <taxon>Enterobacterales</taxon>
        <taxon>Morganellaceae</taxon>
        <taxon>Xenorhabdus</taxon>
    </lineage>
</organism>
<proteinExistence type="predicted"/>